<dbReference type="Proteomes" id="UP001202281">
    <property type="component" value="Unassembled WGS sequence"/>
</dbReference>
<proteinExistence type="predicted"/>
<organism evidence="1 2">
    <name type="scientific">Novosphingobium beihaiensis</name>
    <dbReference type="NCBI Taxonomy" id="2930389"/>
    <lineage>
        <taxon>Bacteria</taxon>
        <taxon>Pseudomonadati</taxon>
        <taxon>Pseudomonadota</taxon>
        <taxon>Alphaproteobacteria</taxon>
        <taxon>Sphingomonadales</taxon>
        <taxon>Sphingomonadaceae</taxon>
        <taxon>Novosphingobium</taxon>
    </lineage>
</organism>
<dbReference type="EMBL" id="JALHLG010000003">
    <property type="protein sequence ID" value="MCJ2185817.1"/>
    <property type="molecule type" value="Genomic_DNA"/>
</dbReference>
<reference evidence="1 2" key="1">
    <citation type="submission" date="2022-04" db="EMBL/GenBank/DDBJ databases">
        <title>Identification of a novel bacterium isolated from mangrove sediments.</title>
        <authorList>
            <person name="Pan X."/>
        </authorList>
    </citation>
    <scope>NUCLEOTIDE SEQUENCE [LARGE SCALE GENOMIC DNA]</scope>
    <source>
        <strain evidence="1 2">B2638</strain>
    </source>
</reference>
<accession>A0ABT0BLA1</accession>
<evidence type="ECO:0000313" key="1">
    <source>
        <dbReference type="EMBL" id="MCJ2185817.1"/>
    </source>
</evidence>
<evidence type="ECO:0000313" key="2">
    <source>
        <dbReference type="Proteomes" id="UP001202281"/>
    </source>
</evidence>
<name>A0ABT0BLA1_9SPHN</name>
<dbReference type="InterPro" id="IPR018641">
    <property type="entry name" value="Trfase_1_rSAM/seldom-assoc"/>
</dbReference>
<dbReference type="InterPro" id="IPR029044">
    <property type="entry name" value="Nucleotide-diphossugar_trans"/>
</dbReference>
<keyword evidence="2" id="KW-1185">Reference proteome</keyword>
<protein>
    <submittedName>
        <fullName evidence="1">Glycosyltransferase</fullName>
    </submittedName>
</protein>
<comment type="caution">
    <text evidence="1">The sequence shown here is derived from an EMBL/GenBank/DDBJ whole genome shotgun (WGS) entry which is preliminary data.</text>
</comment>
<dbReference type="Gene3D" id="3.90.550.10">
    <property type="entry name" value="Spore Coat Polysaccharide Biosynthesis Protein SpsA, Chain A"/>
    <property type="match status" value="1"/>
</dbReference>
<dbReference type="PANTHER" id="PTHR36529">
    <property type="entry name" value="SLL1095 PROTEIN"/>
    <property type="match status" value="1"/>
</dbReference>
<gene>
    <name evidence="1" type="ORF">MTR66_03195</name>
</gene>
<dbReference type="SUPFAM" id="SSF53448">
    <property type="entry name" value="Nucleotide-diphospho-sugar transferases"/>
    <property type="match status" value="1"/>
</dbReference>
<dbReference type="RefSeq" id="WP_243917833.1">
    <property type="nucleotide sequence ID" value="NZ_JALHLG010000003.1"/>
</dbReference>
<dbReference type="PANTHER" id="PTHR36529:SF1">
    <property type="entry name" value="GLYCOSYLTRANSFERASE"/>
    <property type="match status" value="1"/>
</dbReference>
<dbReference type="Pfam" id="PF09837">
    <property type="entry name" value="DUF2064"/>
    <property type="match status" value="1"/>
</dbReference>
<sequence length="199" mass="22124">MSNLLPHLVIFARRPRLGEGKRRLARDIGNTGALWFQRRAIAMLKRELGGDPRWRPWIAATPAGSAGWTAPFQAIQQGGGDLGMRLNHVLDRLPRAPVIVIGSDAPHVRAQDIADALAALRRHDAVAGPACDGGFWLIGLRRPDRLRPFSGVRWSTSHTLDDVRRNLSGHRTAFLRPLEDVDDGESLRRFRQRPSATTT</sequence>